<dbReference type="PANTHER" id="PTHR45772">
    <property type="entry name" value="CONSERVED COMPONENT OF ABC TRANSPORTER FOR NATURAL AMINO ACIDS-RELATED"/>
    <property type="match status" value="1"/>
</dbReference>
<dbReference type="Proteomes" id="UP000029273">
    <property type="component" value="Unassembled WGS sequence"/>
</dbReference>
<dbReference type="RefSeq" id="WP_038090393.1">
    <property type="nucleotide sequence ID" value="NZ_JQSG02000003.1"/>
</dbReference>
<organism evidence="5 6">
    <name type="scientific">Acidihalobacter prosperus</name>
    <dbReference type="NCBI Taxonomy" id="160660"/>
    <lineage>
        <taxon>Bacteria</taxon>
        <taxon>Pseudomonadati</taxon>
        <taxon>Pseudomonadota</taxon>
        <taxon>Gammaproteobacteria</taxon>
        <taxon>Chromatiales</taxon>
        <taxon>Ectothiorhodospiraceae</taxon>
        <taxon>Acidihalobacter</taxon>
    </lineage>
</organism>
<dbReference type="SMART" id="SM00382">
    <property type="entry name" value="AAA"/>
    <property type="match status" value="1"/>
</dbReference>
<evidence type="ECO:0000313" key="5">
    <source>
        <dbReference type="EMBL" id="OBS09338.1"/>
    </source>
</evidence>
<dbReference type="OrthoDB" id="9780942at2"/>
<dbReference type="PANTHER" id="PTHR45772:SF8">
    <property type="entry name" value="HIGH-AFFINITY BRANCHED-CHAIN AMINO ACID TRANSPORT ATP-BINDING PROTEIN"/>
    <property type="match status" value="1"/>
</dbReference>
<protein>
    <submittedName>
        <fullName evidence="5">ABC transporter ATP-binding protein</fullName>
    </submittedName>
</protein>
<dbReference type="GO" id="GO:0005886">
    <property type="term" value="C:plasma membrane"/>
    <property type="evidence" value="ECO:0007669"/>
    <property type="project" value="TreeGrafter"/>
</dbReference>
<name>A0A1A6C449_9GAMM</name>
<sequence>MSAEPLLEVAGVHKAFGGLKALNGISFMLAPGEVLGLAGPNGSGKTSTINAITGLFRPDAGDIRLMGKSITRLPMHRRARLGINRTFQVPKPFAGLSVRENIEVAAHFGGGDSTDLDALLGRLDLAAAADRPAATLNSGQQKRLDLARALATTPRVLLVDEIGAGLNPEELRAMAALLRELAAEGLGLVVVEHLMDFLGEVTDRVVVMNAGAEIFGGTLREAADDPQVVEIFLGRGA</sequence>
<dbReference type="GO" id="GO:0005524">
    <property type="term" value="F:ATP binding"/>
    <property type="evidence" value="ECO:0007669"/>
    <property type="project" value="UniProtKB-KW"/>
</dbReference>
<reference evidence="5 6" key="1">
    <citation type="journal article" date="2014" name="Genome Announc.">
        <title>Draft Genome Sequence of the Iron-Oxidizing, Acidophilic, and Halotolerant 'Thiobacillus prosperus' Type Strain DSM 5130.</title>
        <authorList>
            <person name="Ossandon F.J."/>
            <person name="Cardenas J.P."/>
            <person name="Corbett M."/>
            <person name="Quatrini R."/>
            <person name="Holmes D.S."/>
            <person name="Watkin E."/>
        </authorList>
    </citation>
    <scope>NUCLEOTIDE SEQUENCE [LARGE SCALE GENOMIC DNA]</scope>
    <source>
        <strain evidence="5 6">DSM 5130</strain>
    </source>
</reference>
<comment type="caution">
    <text evidence="5">The sequence shown here is derived from an EMBL/GenBank/DDBJ whole genome shotgun (WGS) entry which is preliminary data.</text>
</comment>
<evidence type="ECO:0000313" key="6">
    <source>
        <dbReference type="Proteomes" id="UP000029273"/>
    </source>
</evidence>
<evidence type="ECO:0000256" key="3">
    <source>
        <dbReference type="ARBA" id="ARBA00022840"/>
    </source>
</evidence>
<evidence type="ECO:0000256" key="2">
    <source>
        <dbReference type="ARBA" id="ARBA00022741"/>
    </source>
</evidence>
<dbReference type="InterPro" id="IPR051120">
    <property type="entry name" value="ABC_AA/LPS_Transport"/>
</dbReference>
<evidence type="ECO:0000259" key="4">
    <source>
        <dbReference type="PROSITE" id="PS50893"/>
    </source>
</evidence>
<dbReference type="InterPro" id="IPR027417">
    <property type="entry name" value="P-loop_NTPase"/>
</dbReference>
<keyword evidence="1" id="KW-0813">Transport</keyword>
<dbReference type="CDD" id="cd03219">
    <property type="entry name" value="ABC_Mj1267_LivG_branched"/>
    <property type="match status" value="1"/>
</dbReference>
<dbReference type="SUPFAM" id="SSF52540">
    <property type="entry name" value="P-loop containing nucleoside triphosphate hydrolases"/>
    <property type="match status" value="1"/>
</dbReference>
<keyword evidence="2" id="KW-0547">Nucleotide-binding</keyword>
<dbReference type="EMBL" id="JQSG02000003">
    <property type="protein sequence ID" value="OBS09338.1"/>
    <property type="molecule type" value="Genomic_DNA"/>
</dbReference>
<evidence type="ECO:0000256" key="1">
    <source>
        <dbReference type="ARBA" id="ARBA00022448"/>
    </source>
</evidence>
<dbReference type="Pfam" id="PF00005">
    <property type="entry name" value="ABC_tran"/>
    <property type="match status" value="1"/>
</dbReference>
<gene>
    <name evidence="5" type="ORF">Thpro_021666</name>
</gene>
<dbReference type="PROSITE" id="PS50893">
    <property type="entry name" value="ABC_TRANSPORTER_2"/>
    <property type="match status" value="1"/>
</dbReference>
<dbReference type="InterPro" id="IPR003593">
    <property type="entry name" value="AAA+_ATPase"/>
</dbReference>
<dbReference type="GO" id="GO:0016887">
    <property type="term" value="F:ATP hydrolysis activity"/>
    <property type="evidence" value="ECO:0007669"/>
    <property type="project" value="InterPro"/>
</dbReference>
<keyword evidence="6" id="KW-1185">Reference proteome</keyword>
<feature type="domain" description="ABC transporter" evidence="4">
    <location>
        <begin position="7"/>
        <end position="235"/>
    </location>
</feature>
<dbReference type="InterPro" id="IPR003439">
    <property type="entry name" value="ABC_transporter-like_ATP-bd"/>
</dbReference>
<dbReference type="AlphaFoldDB" id="A0A1A6C449"/>
<keyword evidence="3 5" id="KW-0067">ATP-binding</keyword>
<accession>A0A1A6C449</accession>
<dbReference type="Gene3D" id="3.40.50.300">
    <property type="entry name" value="P-loop containing nucleotide triphosphate hydrolases"/>
    <property type="match status" value="1"/>
</dbReference>
<proteinExistence type="predicted"/>